<organism evidence="3 4">
    <name type="scientific">Tritrichomonas musculus</name>
    <dbReference type="NCBI Taxonomy" id="1915356"/>
    <lineage>
        <taxon>Eukaryota</taxon>
        <taxon>Metamonada</taxon>
        <taxon>Parabasalia</taxon>
        <taxon>Tritrichomonadida</taxon>
        <taxon>Tritrichomonadidae</taxon>
        <taxon>Tritrichomonas</taxon>
    </lineage>
</organism>
<dbReference type="CDD" id="cd00154">
    <property type="entry name" value="Rab"/>
    <property type="match status" value="1"/>
</dbReference>
<dbReference type="PANTHER" id="PTHR47977">
    <property type="entry name" value="RAS-RELATED PROTEIN RAB"/>
    <property type="match status" value="1"/>
</dbReference>
<reference evidence="3 4" key="1">
    <citation type="submission" date="2024-04" db="EMBL/GenBank/DDBJ databases">
        <title>Tritrichomonas musculus Genome.</title>
        <authorList>
            <person name="Alves-Ferreira E."/>
            <person name="Grigg M."/>
            <person name="Lorenzi H."/>
            <person name="Galac M."/>
        </authorList>
    </citation>
    <scope>NUCLEOTIDE SEQUENCE [LARGE SCALE GENOMIC DNA]</scope>
    <source>
        <strain evidence="3 4">EAF2021</strain>
    </source>
</reference>
<dbReference type="SMART" id="SM00174">
    <property type="entry name" value="RHO"/>
    <property type="match status" value="1"/>
</dbReference>
<keyword evidence="4" id="KW-1185">Reference proteome</keyword>
<dbReference type="PRINTS" id="PR00449">
    <property type="entry name" value="RASTRNSFRMNG"/>
</dbReference>
<dbReference type="InterPro" id="IPR005225">
    <property type="entry name" value="Small_GTP-bd"/>
</dbReference>
<evidence type="ECO:0000256" key="1">
    <source>
        <dbReference type="ARBA" id="ARBA00022741"/>
    </source>
</evidence>
<evidence type="ECO:0000256" key="2">
    <source>
        <dbReference type="ARBA" id="ARBA00023134"/>
    </source>
</evidence>
<accession>A0ABR2K596</accession>
<dbReference type="SMART" id="SM00175">
    <property type="entry name" value="RAB"/>
    <property type="match status" value="1"/>
</dbReference>
<dbReference type="Gene3D" id="3.40.50.300">
    <property type="entry name" value="P-loop containing nucleotide triphosphate hydrolases"/>
    <property type="match status" value="1"/>
</dbReference>
<dbReference type="SMART" id="SM00173">
    <property type="entry name" value="RAS"/>
    <property type="match status" value="1"/>
</dbReference>
<dbReference type="SUPFAM" id="SSF52540">
    <property type="entry name" value="P-loop containing nucleoside triphosphate hydrolases"/>
    <property type="match status" value="1"/>
</dbReference>
<dbReference type="PROSITE" id="PS51419">
    <property type="entry name" value="RAB"/>
    <property type="match status" value="1"/>
</dbReference>
<dbReference type="Proteomes" id="UP001470230">
    <property type="component" value="Unassembled WGS sequence"/>
</dbReference>
<dbReference type="InterPro" id="IPR050227">
    <property type="entry name" value="Rab"/>
</dbReference>
<dbReference type="EMBL" id="JAPFFF010000007">
    <property type="protein sequence ID" value="KAK8886289.1"/>
    <property type="molecule type" value="Genomic_DNA"/>
</dbReference>
<comment type="caution">
    <text evidence="3">The sequence shown here is derived from an EMBL/GenBank/DDBJ whole genome shotgun (WGS) entry which is preliminary data.</text>
</comment>
<gene>
    <name evidence="3" type="ORF">M9Y10_041751</name>
</gene>
<dbReference type="NCBIfam" id="TIGR00231">
    <property type="entry name" value="small_GTP"/>
    <property type="match status" value="1"/>
</dbReference>
<protein>
    <recommendedName>
        <fullName evidence="5">Small GTP-binding protein</fullName>
    </recommendedName>
</protein>
<name>A0ABR2K596_9EUKA</name>
<dbReference type="InterPro" id="IPR027417">
    <property type="entry name" value="P-loop_NTPase"/>
</dbReference>
<sequence>MQNEYKHEGKVIFVGEANVGKTCLLNALLNRTFQDNLGSTVNPGFEILNTKDSDGNAKRIQLWDTSGQERYQSVASLFFREASLAVVCFESTDENSMQNSVSWINSVQQAAPTCRFIFVGTKQDLLVENQVNQVLSKADSFYEIYDPIQIIITSSKTGQNVKLLKKVLANSIAAQSEIQNELTVDINNNDNEAKKSGCC</sequence>
<proteinExistence type="predicted"/>
<dbReference type="Pfam" id="PF00071">
    <property type="entry name" value="Ras"/>
    <property type="match status" value="1"/>
</dbReference>
<evidence type="ECO:0008006" key="5">
    <source>
        <dbReference type="Google" id="ProtNLM"/>
    </source>
</evidence>
<evidence type="ECO:0000313" key="3">
    <source>
        <dbReference type="EMBL" id="KAK8886289.1"/>
    </source>
</evidence>
<evidence type="ECO:0000313" key="4">
    <source>
        <dbReference type="Proteomes" id="UP001470230"/>
    </source>
</evidence>
<keyword evidence="1" id="KW-0547">Nucleotide-binding</keyword>
<dbReference type="InterPro" id="IPR001806">
    <property type="entry name" value="Small_GTPase"/>
</dbReference>
<keyword evidence="2" id="KW-0342">GTP-binding</keyword>